<organism evidence="2 3">
    <name type="scientific">Caerostris extrusa</name>
    <name type="common">Bark spider</name>
    <name type="synonym">Caerostris bankana</name>
    <dbReference type="NCBI Taxonomy" id="172846"/>
    <lineage>
        <taxon>Eukaryota</taxon>
        <taxon>Metazoa</taxon>
        <taxon>Ecdysozoa</taxon>
        <taxon>Arthropoda</taxon>
        <taxon>Chelicerata</taxon>
        <taxon>Arachnida</taxon>
        <taxon>Araneae</taxon>
        <taxon>Araneomorphae</taxon>
        <taxon>Entelegynae</taxon>
        <taxon>Araneoidea</taxon>
        <taxon>Araneidae</taxon>
        <taxon>Caerostris</taxon>
    </lineage>
</organism>
<dbReference type="AlphaFoldDB" id="A0AAV4VA36"/>
<evidence type="ECO:0000313" key="3">
    <source>
        <dbReference type="Proteomes" id="UP001054945"/>
    </source>
</evidence>
<evidence type="ECO:0000313" key="2">
    <source>
        <dbReference type="EMBL" id="GIY66543.1"/>
    </source>
</evidence>
<feature type="compositionally biased region" description="Polar residues" evidence="1">
    <location>
        <begin position="92"/>
        <end position="104"/>
    </location>
</feature>
<keyword evidence="3" id="KW-1185">Reference proteome</keyword>
<evidence type="ECO:0000256" key="1">
    <source>
        <dbReference type="SAM" id="MobiDB-lite"/>
    </source>
</evidence>
<feature type="region of interest" description="Disordered" evidence="1">
    <location>
        <begin position="81"/>
        <end position="104"/>
    </location>
</feature>
<protein>
    <submittedName>
        <fullName evidence="2">Uncharacterized protein</fullName>
    </submittedName>
</protein>
<proteinExistence type="predicted"/>
<dbReference type="Proteomes" id="UP001054945">
    <property type="component" value="Unassembled WGS sequence"/>
</dbReference>
<name>A0AAV4VA36_CAEEX</name>
<sequence length="104" mass="12020">MKIKVRQRLFGPWRLPKCAGGQAHGEAKQTTGKWYDFDNAFIKYSVFEEAHDQILTLLSYHFHLDDQQPEGVLQLANSQIRDRHCDPPSPKIQLQQSFSVNSVH</sequence>
<dbReference type="EMBL" id="BPLR01014130">
    <property type="protein sequence ID" value="GIY66543.1"/>
    <property type="molecule type" value="Genomic_DNA"/>
</dbReference>
<accession>A0AAV4VA36</accession>
<comment type="caution">
    <text evidence="2">The sequence shown here is derived from an EMBL/GenBank/DDBJ whole genome shotgun (WGS) entry which is preliminary data.</text>
</comment>
<gene>
    <name evidence="2" type="ORF">CEXT_285141</name>
</gene>
<reference evidence="2 3" key="1">
    <citation type="submission" date="2021-06" db="EMBL/GenBank/DDBJ databases">
        <title>Caerostris extrusa draft genome.</title>
        <authorList>
            <person name="Kono N."/>
            <person name="Arakawa K."/>
        </authorList>
    </citation>
    <scope>NUCLEOTIDE SEQUENCE [LARGE SCALE GENOMIC DNA]</scope>
</reference>